<dbReference type="EMBL" id="UOFL01000257">
    <property type="protein sequence ID" value="VAW82974.1"/>
    <property type="molecule type" value="Genomic_DNA"/>
</dbReference>
<reference evidence="3" key="1">
    <citation type="submission" date="2018-06" db="EMBL/GenBank/DDBJ databases">
        <authorList>
            <person name="Zhirakovskaya E."/>
        </authorList>
    </citation>
    <scope>NUCLEOTIDE SEQUENCE</scope>
</reference>
<evidence type="ECO:0008006" key="4">
    <source>
        <dbReference type="Google" id="ProtNLM"/>
    </source>
</evidence>
<name>A0A3B0ZNL2_9ZZZZ</name>
<dbReference type="Pfam" id="PF06586">
    <property type="entry name" value="TraK_N"/>
    <property type="match status" value="1"/>
</dbReference>
<organism evidence="3">
    <name type="scientific">hydrothermal vent metagenome</name>
    <dbReference type="NCBI Taxonomy" id="652676"/>
    <lineage>
        <taxon>unclassified sequences</taxon>
        <taxon>metagenomes</taxon>
        <taxon>ecological metagenomes</taxon>
    </lineage>
</organism>
<feature type="domain" description="TraK C-terminal" evidence="2">
    <location>
        <begin position="130"/>
        <end position="239"/>
    </location>
</feature>
<sequence>MVNNRLKITLFLLYFVLSNSVQARVNSHHSKEGQTIILDISQSSLNRLYVKGLRITNIRAVKNQLVWKKDEKKGELYIAPFSKISTRPINFFLQDEAGNVYTIIARPKSIPSQSHEFIPNQLSIEKAVSWERDASYPKTVAKLIASLYNHKTPAGYLSARLAVSVVIWKETDLMLVRRVTGPRFIGETYKIKNIDSKMMVLHEQEFVRNVLNRQQKIKGVAIDDHRLAPNAFTYVHIVRTK</sequence>
<evidence type="ECO:0000259" key="2">
    <source>
        <dbReference type="Pfam" id="PF23536"/>
    </source>
</evidence>
<gene>
    <name evidence="3" type="ORF">MNBD_GAMMA12-3099</name>
</gene>
<dbReference type="AlphaFoldDB" id="A0A3B0ZNL2"/>
<proteinExistence type="predicted"/>
<evidence type="ECO:0000313" key="3">
    <source>
        <dbReference type="EMBL" id="VAW82974.1"/>
    </source>
</evidence>
<evidence type="ECO:0000259" key="1">
    <source>
        <dbReference type="Pfam" id="PF06586"/>
    </source>
</evidence>
<dbReference type="InterPro" id="IPR055397">
    <property type="entry name" value="TraK_C"/>
</dbReference>
<dbReference type="Pfam" id="PF23536">
    <property type="entry name" value="TraK_C"/>
    <property type="match status" value="1"/>
</dbReference>
<protein>
    <recommendedName>
        <fullName evidence="4">TraK protein</fullName>
    </recommendedName>
</protein>
<dbReference type="InterPro" id="IPR010563">
    <property type="entry name" value="TraK_N"/>
</dbReference>
<accession>A0A3B0ZNL2</accession>
<feature type="domain" description="TraK N-terminal" evidence="1">
    <location>
        <begin position="32"/>
        <end position="121"/>
    </location>
</feature>